<comment type="caution">
    <text evidence="5">The sequence shown here is derived from an EMBL/GenBank/DDBJ whole genome shotgun (WGS) entry which is preliminary data.</text>
</comment>
<dbReference type="InterPro" id="IPR038765">
    <property type="entry name" value="Papain-like_cys_pep_sf"/>
</dbReference>
<dbReference type="AlphaFoldDB" id="A0A9N8VMC5"/>
<feature type="compositionally biased region" description="Basic and acidic residues" evidence="3">
    <location>
        <begin position="93"/>
        <end position="106"/>
    </location>
</feature>
<feature type="compositionally biased region" description="Low complexity" evidence="3">
    <location>
        <begin position="77"/>
        <end position="92"/>
    </location>
</feature>
<dbReference type="Proteomes" id="UP000789572">
    <property type="component" value="Unassembled WGS sequence"/>
</dbReference>
<proteinExistence type="predicted"/>
<evidence type="ECO:0000256" key="2">
    <source>
        <dbReference type="PROSITE-ProRule" id="PRU00192"/>
    </source>
</evidence>
<feature type="compositionally biased region" description="Polar residues" evidence="3">
    <location>
        <begin position="114"/>
        <end position="133"/>
    </location>
</feature>
<dbReference type="InterPro" id="IPR001452">
    <property type="entry name" value="SH3_domain"/>
</dbReference>
<dbReference type="PANTHER" id="PTHR46333:SF2">
    <property type="entry name" value="CYTOKINESIS PROTEIN 3"/>
    <property type="match status" value="1"/>
</dbReference>
<dbReference type="SUPFAM" id="SSF54001">
    <property type="entry name" value="Cysteine proteinases"/>
    <property type="match status" value="1"/>
</dbReference>
<dbReference type="InterPro" id="IPR052557">
    <property type="entry name" value="CAP/Cytokinesis_protein"/>
</dbReference>
<evidence type="ECO:0000256" key="1">
    <source>
        <dbReference type="ARBA" id="ARBA00022443"/>
    </source>
</evidence>
<dbReference type="PROSITE" id="PS50002">
    <property type="entry name" value="SH3"/>
    <property type="match status" value="1"/>
</dbReference>
<feature type="domain" description="SH3" evidence="4">
    <location>
        <begin position="11"/>
        <end position="72"/>
    </location>
</feature>
<protein>
    <submittedName>
        <fullName evidence="5">8030_t:CDS:1</fullName>
    </submittedName>
</protein>
<evidence type="ECO:0000313" key="5">
    <source>
        <dbReference type="EMBL" id="CAG8454978.1"/>
    </source>
</evidence>
<organism evidence="5 6">
    <name type="scientific">Paraglomus occultum</name>
    <dbReference type="NCBI Taxonomy" id="144539"/>
    <lineage>
        <taxon>Eukaryota</taxon>
        <taxon>Fungi</taxon>
        <taxon>Fungi incertae sedis</taxon>
        <taxon>Mucoromycota</taxon>
        <taxon>Glomeromycotina</taxon>
        <taxon>Glomeromycetes</taxon>
        <taxon>Paraglomerales</taxon>
        <taxon>Paraglomeraceae</taxon>
        <taxon>Paraglomus</taxon>
    </lineage>
</organism>
<dbReference type="InterPro" id="IPR036028">
    <property type="entry name" value="SH3-like_dom_sf"/>
</dbReference>
<keyword evidence="1 2" id="KW-0728">SH3 domain</keyword>
<feature type="compositionally biased region" description="Low complexity" evidence="3">
    <location>
        <begin position="145"/>
        <end position="160"/>
    </location>
</feature>
<dbReference type="InterPro" id="IPR002931">
    <property type="entry name" value="Transglutaminase-like"/>
</dbReference>
<sequence length="620" mass="69759">MATDWESLLWQPLYTVKAKTAYHSGHGMDLSFEEGEIIDVLGIENDDWWNGAVINSNKFGSFPKKFVEVVSSQMTPRRQSTVRKSSSSSSREPSNDDRPSQDERRKMLAAQRVRPSQQDRSSYISRTDNTNSKPVDLPPRPVTRPKASLPSRSSSTSIPSHLNASKSKLTESLIESVPESITDISDREDPLADCNPVLEEEFGGFLDCSVIDFSIIDDWARDAPADESSSIDRLSDYLTSPWDYDIYKLRCIFTWIALNIAYDTASFFAGRQLPNGANDVLRRRTAVCAGYSNLFDALAHKAGLNVWQVTGQAKGAGYEPGDPIKNHPHAWNAVLLDGEYLLIDSTWGSGSVNNQTFTRAFKPFYFLVSPMKLIYSHFPDNPSEQYIYPPISLSTFRDMPHIKADFFIAGLQFVKFPPAVIEVHDDWFVVQLEWCAEDDGSWLMGKLEWHGQAVEVLVQRMEGRGERDGRIYNMYCGIPSGGEGKLNYFVLPKSGSGPLAGAFKVINHGTGSSYRPFVQTYSVPFTFSILSPVYQSLTLNRKIRFEILIFTDGHSALPDFCVMDPSSTRRERMERLRSDEKERSYLFAADVKIDSKGQWKLAFADGAQGYFSFVAVYDAE</sequence>
<evidence type="ECO:0000259" key="4">
    <source>
        <dbReference type="PROSITE" id="PS50002"/>
    </source>
</evidence>
<dbReference type="SMART" id="SM00326">
    <property type="entry name" value="SH3"/>
    <property type="match status" value="1"/>
</dbReference>
<dbReference type="EMBL" id="CAJVPJ010000012">
    <property type="protein sequence ID" value="CAG8454978.1"/>
    <property type="molecule type" value="Genomic_DNA"/>
</dbReference>
<evidence type="ECO:0000256" key="3">
    <source>
        <dbReference type="SAM" id="MobiDB-lite"/>
    </source>
</evidence>
<dbReference type="GO" id="GO:0005737">
    <property type="term" value="C:cytoplasm"/>
    <property type="evidence" value="ECO:0007669"/>
    <property type="project" value="TreeGrafter"/>
</dbReference>
<dbReference type="Gene3D" id="3.10.620.30">
    <property type="match status" value="1"/>
</dbReference>
<dbReference type="PANTHER" id="PTHR46333">
    <property type="entry name" value="CYTOKINESIS PROTEIN 3"/>
    <property type="match status" value="1"/>
</dbReference>
<feature type="region of interest" description="Disordered" evidence="3">
    <location>
        <begin position="70"/>
        <end position="164"/>
    </location>
</feature>
<dbReference type="OrthoDB" id="6129702at2759"/>
<reference evidence="5" key="1">
    <citation type="submission" date="2021-06" db="EMBL/GenBank/DDBJ databases">
        <authorList>
            <person name="Kallberg Y."/>
            <person name="Tangrot J."/>
            <person name="Rosling A."/>
        </authorList>
    </citation>
    <scope>NUCLEOTIDE SEQUENCE</scope>
    <source>
        <strain evidence="5">IA702</strain>
    </source>
</reference>
<keyword evidence="6" id="KW-1185">Reference proteome</keyword>
<dbReference type="Pfam" id="PF01841">
    <property type="entry name" value="Transglut_core"/>
    <property type="match status" value="1"/>
</dbReference>
<name>A0A9N8VMC5_9GLOM</name>
<dbReference type="Pfam" id="PF00018">
    <property type="entry name" value="SH3_1"/>
    <property type="match status" value="1"/>
</dbReference>
<accession>A0A9N8VMC5</accession>
<dbReference type="SUPFAM" id="SSF50044">
    <property type="entry name" value="SH3-domain"/>
    <property type="match status" value="1"/>
</dbReference>
<evidence type="ECO:0000313" key="6">
    <source>
        <dbReference type="Proteomes" id="UP000789572"/>
    </source>
</evidence>
<gene>
    <name evidence="5" type="ORF">POCULU_LOCUS244</name>
</gene>
<dbReference type="SMART" id="SM00460">
    <property type="entry name" value="TGc"/>
    <property type="match status" value="1"/>
</dbReference>
<dbReference type="Gene3D" id="2.30.30.40">
    <property type="entry name" value="SH3 Domains"/>
    <property type="match status" value="1"/>
</dbReference>